<accession>A0ABX1NVV2</accession>
<dbReference type="Proteomes" id="UP000633943">
    <property type="component" value="Unassembled WGS sequence"/>
</dbReference>
<name>A0ABX1NVV2_9RHOO</name>
<reference evidence="1 2" key="1">
    <citation type="submission" date="2019-12" db="EMBL/GenBank/DDBJ databases">
        <title>Comparative genomics gives insights into the taxonomy of the Azoarcus-Aromatoleum group and reveals separate origins of nif in the plant-associated Azoarcus and non-plant-associated Aromatoleum sub-groups.</title>
        <authorList>
            <person name="Lafos M."/>
            <person name="Maluk M."/>
            <person name="Batista M."/>
            <person name="Junghare M."/>
            <person name="Carmona M."/>
            <person name="Faoro H."/>
            <person name="Cruz L.M."/>
            <person name="Battistoni F."/>
            <person name="De Souza E."/>
            <person name="Pedrosa F."/>
            <person name="Chen W.-M."/>
            <person name="Poole P.S."/>
            <person name="Dixon R.A."/>
            <person name="James E.K."/>
        </authorList>
    </citation>
    <scope>NUCLEOTIDE SEQUENCE [LARGE SCALE GENOMIC DNA]</scope>
    <source>
        <strain evidence="1 2">PbN1</strain>
    </source>
</reference>
<comment type="caution">
    <text evidence="1">The sequence shown here is derived from an EMBL/GenBank/DDBJ whole genome shotgun (WGS) entry which is preliminary data.</text>
</comment>
<proteinExistence type="predicted"/>
<sequence length="91" mass="10418">MHDHQPAHFVVALLDEAFESLSGSLRYLARSRNPRATTAVSTIVSIVKNHLTGRFHGGCRCDRCSNNRRESHKNEVEIRHFEFLVMTNDLL</sequence>
<keyword evidence="2" id="KW-1185">Reference proteome</keyword>
<organism evidence="1 2">
    <name type="scientific">Aromatoleum bremense</name>
    <dbReference type="NCBI Taxonomy" id="76115"/>
    <lineage>
        <taxon>Bacteria</taxon>
        <taxon>Pseudomonadati</taxon>
        <taxon>Pseudomonadota</taxon>
        <taxon>Betaproteobacteria</taxon>
        <taxon>Rhodocyclales</taxon>
        <taxon>Rhodocyclaceae</taxon>
        <taxon>Aromatoleum</taxon>
    </lineage>
</organism>
<evidence type="ECO:0000313" key="2">
    <source>
        <dbReference type="Proteomes" id="UP000633943"/>
    </source>
</evidence>
<protein>
    <submittedName>
        <fullName evidence="1">Uncharacterized protein</fullName>
    </submittedName>
</protein>
<evidence type="ECO:0000313" key="1">
    <source>
        <dbReference type="EMBL" id="NMG16028.1"/>
    </source>
</evidence>
<dbReference type="EMBL" id="WTVP01000026">
    <property type="protein sequence ID" value="NMG16028.1"/>
    <property type="molecule type" value="Genomic_DNA"/>
</dbReference>
<dbReference type="RefSeq" id="WP_169202630.1">
    <property type="nucleotide sequence ID" value="NZ_CP059467.1"/>
</dbReference>
<gene>
    <name evidence="1" type="ORF">GPA24_10835</name>
</gene>